<protein>
    <submittedName>
        <fullName evidence="1">23454_t:CDS:1</fullName>
    </submittedName>
</protein>
<organism evidence="1 2">
    <name type="scientific">Racocetra persica</name>
    <dbReference type="NCBI Taxonomy" id="160502"/>
    <lineage>
        <taxon>Eukaryota</taxon>
        <taxon>Fungi</taxon>
        <taxon>Fungi incertae sedis</taxon>
        <taxon>Mucoromycota</taxon>
        <taxon>Glomeromycotina</taxon>
        <taxon>Glomeromycetes</taxon>
        <taxon>Diversisporales</taxon>
        <taxon>Gigasporaceae</taxon>
        <taxon>Racocetra</taxon>
    </lineage>
</organism>
<dbReference type="Proteomes" id="UP000789920">
    <property type="component" value="Unassembled WGS sequence"/>
</dbReference>
<comment type="caution">
    <text evidence="1">The sequence shown here is derived from an EMBL/GenBank/DDBJ whole genome shotgun (WGS) entry which is preliminary data.</text>
</comment>
<gene>
    <name evidence="1" type="ORF">RPERSI_LOCUS14103</name>
</gene>
<evidence type="ECO:0000313" key="1">
    <source>
        <dbReference type="EMBL" id="CAG8750162.1"/>
    </source>
</evidence>
<sequence length="89" mass="9904">MARVRRNRRNHQRNMANLAPNMIATPNFAIATPNFAIPNLSTIRLHADLSNGVSNLFEPETATNQSNNPQEQLGLVKDFLSGIELSFTN</sequence>
<reference evidence="1" key="1">
    <citation type="submission" date="2021-06" db="EMBL/GenBank/DDBJ databases">
        <authorList>
            <person name="Kallberg Y."/>
            <person name="Tangrot J."/>
            <person name="Rosling A."/>
        </authorList>
    </citation>
    <scope>NUCLEOTIDE SEQUENCE</scope>
    <source>
        <strain evidence="1">MA461A</strain>
    </source>
</reference>
<proteinExistence type="predicted"/>
<keyword evidence="2" id="KW-1185">Reference proteome</keyword>
<name>A0ACA9QJ59_9GLOM</name>
<dbReference type="EMBL" id="CAJVQC010032063">
    <property type="protein sequence ID" value="CAG8750162.1"/>
    <property type="molecule type" value="Genomic_DNA"/>
</dbReference>
<evidence type="ECO:0000313" key="2">
    <source>
        <dbReference type="Proteomes" id="UP000789920"/>
    </source>
</evidence>
<accession>A0ACA9QJ59</accession>